<feature type="chain" id="PRO_5035765610" evidence="2">
    <location>
        <begin position="46"/>
        <end position="167"/>
    </location>
</feature>
<accession>A0A8T2RSI0</accession>
<dbReference type="AlphaFoldDB" id="A0A8T2RSI0"/>
<comment type="caution">
    <text evidence="3">The sequence shown here is derived from an EMBL/GenBank/DDBJ whole genome shotgun (WGS) entry which is preliminary data.</text>
</comment>
<evidence type="ECO:0000313" key="4">
    <source>
        <dbReference type="Proteomes" id="UP000825935"/>
    </source>
</evidence>
<sequence>MFFNEIRRVSDWISGSSFCMDLLAPFGRNLALLLILSSLTSSTDADGMRITRLSALNTDILNSEQTQRDAERGLERRLPATHEALLMLSGSSSNRHVPISHLKGVKKGNSQFLDKRNARTSFHVRNSVKNVKTGKKRRLPRTPASYKESGLFQADYKSPRTHPPQSN</sequence>
<keyword evidence="2" id="KW-0732">Signal</keyword>
<name>A0A8T2RSI0_CERRI</name>
<keyword evidence="4" id="KW-1185">Reference proteome</keyword>
<feature type="signal peptide" evidence="2">
    <location>
        <begin position="1"/>
        <end position="45"/>
    </location>
</feature>
<feature type="region of interest" description="Disordered" evidence="1">
    <location>
        <begin position="118"/>
        <end position="167"/>
    </location>
</feature>
<protein>
    <submittedName>
        <fullName evidence="3">Uncharacterized protein</fullName>
    </submittedName>
</protein>
<reference evidence="3" key="1">
    <citation type="submission" date="2021-08" db="EMBL/GenBank/DDBJ databases">
        <title>WGS assembly of Ceratopteris richardii.</title>
        <authorList>
            <person name="Marchant D.B."/>
            <person name="Chen G."/>
            <person name="Jenkins J."/>
            <person name="Shu S."/>
            <person name="Leebens-Mack J."/>
            <person name="Grimwood J."/>
            <person name="Schmutz J."/>
            <person name="Soltis P."/>
            <person name="Soltis D."/>
            <person name="Chen Z.-H."/>
        </authorList>
    </citation>
    <scope>NUCLEOTIDE SEQUENCE</scope>
    <source>
        <strain evidence="3">Whitten #5841</strain>
        <tissue evidence="3">Leaf</tissue>
    </source>
</reference>
<dbReference type="EMBL" id="CM035429">
    <property type="protein sequence ID" value="KAH7299436.1"/>
    <property type="molecule type" value="Genomic_DNA"/>
</dbReference>
<dbReference type="Proteomes" id="UP000825935">
    <property type="component" value="Chromosome 24"/>
</dbReference>
<gene>
    <name evidence="3" type="ORF">KP509_24G011300</name>
</gene>
<feature type="compositionally biased region" description="Polar residues" evidence="1">
    <location>
        <begin position="119"/>
        <end position="130"/>
    </location>
</feature>
<evidence type="ECO:0000313" key="3">
    <source>
        <dbReference type="EMBL" id="KAH7299436.1"/>
    </source>
</evidence>
<proteinExistence type="predicted"/>
<evidence type="ECO:0000256" key="2">
    <source>
        <dbReference type="SAM" id="SignalP"/>
    </source>
</evidence>
<organism evidence="3 4">
    <name type="scientific">Ceratopteris richardii</name>
    <name type="common">Triangle waterfern</name>
    <dbReference type="NCBI Taxonomy" id="49495"/>
    <lineage>
        <taxon>Eukaryota</taxon>
        <taxon>Viridiplantae</taxon>
        <taxon>Streptophyta</taxon>
        <taxon>Embryophyta</taxon>
        <taxon>Tracheophyta</taxon>
        <taxon>Polypodiopsida</taxon>
        <taxon>Polypodiidae</taxon>
        <taxon>Polypodiales</taxon>
        <taxon>Pteridineae</taxon>
        <taxon>Pteridaceae</taxon>
        <taxon>Parkerioideae</taxon>
        <taxon>Ceratopteris</taxon>
    </lineage>
</organism>
<evidence type="ECO:0000256" key="1">
    <source>
        <dbReference type="SAM" id="MobiDB-lite"/>
    </source>
</evidence>